<accession>A0A4Y6UP57</accession>
<feature type="domain" description="Lipid/polyisoprenoid-binding YceI-like" evidence="2">
    <location>
        <begin position="74"/>
        <end position="237"/>
    </location>
</feature>
<protein>
    <submittedName>
        <fullName evidence="3">YceI family protein</fullName>
    </submittedName>
</protein>
<dbReference type="InterPro" id="IPR036761">
    <property type="entry name" value="TTHA0802/YceI-like_sf"/>
</dbReference>
<dbReference type="SUPFAM" id="SSF101874">
    <property type="entry name" value="YceI-like"/>
    <property type="match status" value="1"/>
</dbReference>
<dbReference type="PANTHER" id="PTHR34406">
    <property type="entry name" value="PROTEIN YCEI"/>
    <property type="match status" value="1"/>
</dbReference>
<sequence length="240" mass="25618">MNKKTRNWIIAAAAVVVIGGGGGYAVMNNYLGNNVEIESVLPTQAAANTEASSTPTAEAATAGGAIAEDQLNGAWNIADTSKVYFSVTTSQEEVNFVDDQVSGTWDVNVGDAAQMKGSGAIEVDAIDSGNAQRDDHIKSDDYFQMSKFPQATFTANAFDGLPKEWTEGQVYDFKMDGTLTVKGIEKPVTFDAKVSYQGGKLLLSGATVVTFEDFGLENPHSVVLSTENEINVRLELTLEK</sequence>
<reference evidence="3 4" key="1">
    <citation type="submission" date="2019-06" db="EMBL/GenBank/DDBJ databases">
        <title>Saccharibacillus brassicae sp. nov., an endophytic bacterium isolated from Chinese cabbage seeds (Brassica pekinensis).</title>
        <authorList>
            <person name="Jiang L."/>
            <person name="Lee J."/>
            <person name="Kim S.W."/>
        </authorList>
    </citation>
    <scope>NUCLEOTIDE SEQUENCE [LARGE SCALE GENOMIC DNA]</scope>
    <source>
        <strain evidence="4">KCTC 43072 / ATSA2</strain>
    </source>
</reference>
<dbReference type="AlphaFoldDB" id="A0A4Y6UP57"/>
<dbReference type="EMBL" id="CP041217">
    <property type="protein sequence ID" value="QDH19412.1"/>
    <property type="molecule type" value="Genomic_DNA"/>
</dbReference>
<dbReference type="SMART" id="SM00867">
    <property type="entry name" value="YceI"/>
    <property type="match status" value="1"/>
</dbReference>
<dbReference type="KEGG" id="saca:FFV09_00190"/>
<organism evidence="3 4">
    <name type="scientific">Saccharibacillus brassicae</name>
    <dbReference type="NCBI Taxonomy" id="2583377"/>
    <lineage>
        <taxon>Bacteria</taxon>
        <taxon>Bacillati</taxon>
        <taxon>Bacillota</taxon>
        <taxon>Bacilli</taxon>
        <taxon>Bacillales</taxon>
        <taxon>Paenibacillaceae</taxon>
        <taxon>Saccharibacillus</taxon>
    </lineage>
</organism>
<dbReference type="PANTHER" id="PTHR34406:SF1">
    <property type="entry name" value="PROTEIN YCEI"/>
    <property type="match status" value="1"/>
</dbReference>
<evidence type="ECO:0000313" key="4">
    <source>
        <dbReference type="Proteomes" id="UP000316968"/>
    </source>
</evidence>
<dbReference type="OrthoDB" id="9811006at2"/>
<evidence type="ECO:0000313" key="3">
    <source>
        <dbReference type="EMBL" id="QDH19412.1"/>
    </source>
</evidence>
<evidence type="ECO:0000256" key="1">
    <source>
        <dbReference type="ARBA" id="ARBA00008812"/>
    </source>
</evidence>
<comment type="similarity">
    <text evidence="1">Belongs to the UPF0312 family.</text>
</comment>
<proteinExistence type="inferred from homology"/>
<keyword evidence="4" id="KW-1185">Reference proteome</keyword>
<evidence type="ECO:0000259" key="2">
    <source>
        <dbReference type="SMART" id="SM00867"/>
    </source>
</evidence>
<dbReference type="RefSeq" id="WP_141445801.1">
    <property type="nucleotide sequence ID" value="NZ_CP041217.1"/>
</dbReference>
<name>A0A4Y6UP57_SACBS</name>
<dbReference type="Gene3D" id="2.40.128.110">
    <property type="entry name" value="Lipid/polyisoprenoid-binding, YceI-like"/>
    <property type="match status" value="1"/>
</dbReference>
<dbReference type="InterPro" id="IPR007372">
    <property type="entry name" value="Lipid/polyisoprenoid-bd_YceI"/>
</dbReference>
<gene>
    <name evidence="3" type="ORF">FFV09_00190</name>
</gene>
<dbReference type="Proteomes" id="UP000316968">
    <property type="component" value="Chromosome"/>
</dbReference>
<dbReference type="Pfam" id="PF04264">
    <property type="entry name" value="YceI"/>
    <property type="match status" value="1"/>
</dbReference>